<dbReference type="EMBL" id="SLZY01000003">
    <property type="protein sequence ID" value="TCS73010.1"/>
    <property type="molecule type" value="Genomic_DNA"/>
</dbReference>
<gene>
    <name evidence="1" type="ORF">EDC61_103133</name>
</gene>
<reference evidence="1 2" key="1">
    <citation type="submission" date="2019-03" db="EMBL/GenBank/DDBJ databases">
        <title>Genomic Encyclopedia of Type Strains, Phase IV (KMG-IV): sequencing the most valuable type-strain genomes for metagenomic binning, comparative biology and taxonomic classification.</title>
        <authorList>
            <person name="Goeker M."/>
        </authorList>
    </citation>
    <scope>NUCLEOTIDE SEQUENCE [LARGE SCALE GENOMIC DNA]</scope>
    <source>
        <strain evidence="1 2">DSM 103923</strain>
    </source>
</reference>
<dbReference type="AlphaFoldDB" id="A0A4R3JX87"/>
<dbReference type="OrthoDB" id="8556654at2"/>
<evidence type="ECO:0000313" key="1">
    <source>
        <dbReference type="EMBL" id="TCS73010.1"/>
    </source>
</evidence>
<dbReference type="RefSeq" id="WP_126462153.1">
    <property type="nucleotide sequence ID" value="NZ_AP018721.1"/>
</dbReference>
<comment type="caution">
    <text evidence="1">The sequence shown here is derived from an EMBL/GenBank/DDBJ whole genome shotgun (WGS) entry which is preliminary data.</text>
</comment>
<keyword evidence="2" id="KW-1185">Reference proteome</keyword>
<proteinExistence type="predicted"/>
<protein>
    <submittedName>
        <fullName evidence="1">Uncharacterized protein</fullName>
    </submittedName>
</protein>
<organism evidence="1 2">
    <name type="scientific">Sulfuritortus calidifontis</name>
    <dbReference type="NCBI Taxonomy" id="1914471"/>
    <lineage>
        <taxon>Bacteria</taxon>
        <taxon>Pseudomonadati</taxon>
        <taxon>Pseudomonadota</taxon>
        <taxon>Betaproteobacteria</taxon>
        <taxon>Nitrosomonadales</taxon>
        <taxon>Thiobacillaceae</taxon>
        <taxon>Sulfuritortus</taxon>
    </lineage>
</organism>
<accession>A0A4R3JX87</accession>
<evidence type="ECO:0000313" key="2">
    <source>
        <dbReference type="Proteomes" id="UP000295135"/>
    </source>
</evidence>
<name>A0A4R3JX87_9PROT</name>
<sequence>MYPRYYALRRLNPYRGVIQVIDAGEAIAHSYDGLTWHLRADDGYGWVRPTGVWIEGEGLKLGQAKGQGDILAALEARPGLPFPLADHAELWLLDKETGLPLALLGAERASLHAPGSIEPEWHPFVLSYTGFRSEALAAHEAGDAKAGAAHRDTLARMVNHRARPHPMAQWFLRDAAGTGEGLEGLRLEPGWQGRRLPAEAFPELLVAEALNSRLERSVINDYHLWLAPLLLLLPRLSDAARERLEVAAMARPRWLLKVHRLLPKVLDADRLKATLVAARLEAAAADGEPDFFAN</sequence>
<dbReference type="Proteomes" id="UP000295135">
    <property type="component" value="Unassembled WGS sequence"/>
</dbReference>